<evidence type="ECO:0000259" key="2">
    <source>
        <dbReference type="PROSITE" id="PS50198"/>
    </source>
</evidence>
<evidence type="ECO:0000313" key="4">
    <source>
        <dbReference type="Proteomes" id="UP000239720"/>
    </source>
</evidence>
<dbReference type="Pfam" id="PF13616">
    <property type="entry name" value="Rotamase_3"/>
    <property type="match status" value="1"/>
</dbReference>
<dbReference type="InterPro" id="IPR027304">
    <property type="entry name" value="Trigger_fact/SurA_dom_sf"/>
</dbReference>
<feature type="domain" description="PpiC" evidence="2">
    <location>
        <begin position="213"/>
        <end position="318"/>
    </location>
</feature>
<dbReference type="SUPFAM" id="SSF109998">
    <property type="entry name" value="Triger factor/SurA peptide-binding domain-like"/>
    <property type="match status" value="1"/>
</dbReference>
<evidence type="ECO:0000256" key="1">
    <source>
        <dbReference type="PROSITE-ProRule" id="PRU00278"/>
    </source>
</evidence>
<dbReference type="PANTHER" id="PTHR47245">
    <property type="entry name" value="PEPTIDYLPROLYL ISOMERASE"/>
    <property type="match status" value="1"/>
</dbReference>
<dbReference type="Proteomes" id="UP000239720">
    <property type="component" value="Unassembled WGS sequence"/>
</dbReference>
<gene>
    <name evidence="3" type="ORF">B9R14_07050</name>
</gene>
<dbReference type="Gene3D" id="3.10.50.40">
    <property type="match status" value="1"/>
</dbReference>
<dbReference type="InterPro" id="IPR000297">
    <property type="entry name" value="PPIase_PpiC"/>
</dbReference>
<dbReference type="SUPFAM" id="SSF54534">
    <property type="entry name" value="FKBP-like"/>
    <property type="match status" value="1"/>
</dbReference>
<keyword evidence="1" id="KW-0413">Isomerase</keyword>
<dbReference type="Gene3D" id="1.10.4030.10">
    <property type="entry name" value="Porin chaperone SurA, peptide-binding domain"/>
    <property type="match status" value="1"/>
</dbReference>
<dbReference type="InterPro" id="IPR050245">
    <property type="entry name" value="PrsA_foldase"/>
</dbReference>
<dbReference type="AlphaFoldDB" id="A0A2S8R9Q1"/>
<dbReference type="PANTHER" id="PTHR47245:SF2">
    <property type="entry name" value="PEPTIDYL-PROLYL CIS-TRANS ISOMERASE HP_0175-RELATED"/>
    <property type="match status" value="1"/>
</dbReference>
<evidence type="ECO:0000313" key="3">
    <source>
        <dbReference type="EMBL" id="PQQ66533.1"/>
    </source>
</evidence>
<comment type="caution">
    <text evidence="3">The sequence shown here is derived from an EMBL/GenBank/DDBJ whole genome shotgun (WGS) entry which is preliminary data.</text>
</comment>
<dbReference type="PROSITE" id="PS51257">
    <property type="entry name" value="PROKAR_LIPOPROTEIN"/>
    <property type="match status" value="1"/>
</dbReference>
<dbReference type="GO" id="GO:0003755">
    <property type="term" value="F:peptidyl-prolyl cis-trans isomerase activity"/>
    <property type="evidence" value="ECO:0007669"/>
    <property type="project" value="UniProtKB-KW"/>
</dbReference>
<dbReference type="PROSITE" id="PS50198">
    <property type="entry name" value="PPIC_PPIASE_2"/>
    <property type="match status" value="1"/>
</dbReference>
<keyword evidence="1" id="KW-0697">Rotamase</keyword>
<reference evidence="3 4" key="1">
    <citation type="journal article" date="2018" name="Syst. Appl. Microbiol.">
        <title>Characterization and high-quality draft genome sequence of Herbivorax saccincola A7, an anaerobic, alkaliphilic, thermophilic, cellulolytic, and xylanolytic bacterium.</title>
        <authorList>
            <person name="Aikawa S."/>
            <person name="Baramee S."/>
            <person name="Sermsathanaswadi J."/>
            <person name="Thianheng P."/>
            <person name="Tachaapaikoon C."/>
            <person name="Shikata A."/>
            <person name="Waeonukul R."/>
            <person name="Pason P."/>
            <person name="Ratanakhanokchai K."/>
            <person name="Kosugi A."/>
        </authorList>
    </citation>
    <scope>NUCLEOTIDE SEQUENCE [LARGE SCALE GENOMIC DNA]</scope>
    <source>
        <strain evidence="3 4">A7</strain>
    </source>
</reference>
<accession>A0A2S8R9Q1</accession>
<dbReference type="InterPro" id="IPR046357">
    <property type="entry name" value="PPIase_dom_sf"/>
</dbReference>
<proteinExistence type="predicted"/>
<protein>
    <recommendedName>
        <fullName evidence="2">PpiC domain-containing protein</fullName>
    </recommendedName>
</protein>
<name>A0A2S8R9Q1_9FIRM</name>
<dbReference type="EMBL" id="NEMB01000003">
    <property type="protein sequence ID" value="PQQ66533.1"/>
    <property type="molecule type" value="Genomic_DNA"/>
</dbReference>
<organism evidence="3 4">
    <name type="scientific">Acetivibrio saccincola</name>
    <dbReference type="NCBI Taxonomy" id="1677857"/>
    <lineage>
        <taxon>Bacteria</taxon>
        <taxon>Bacillati</taxon>
        <taxon>Bacillota</taxon>
        <taxon>Clostridia</taxon>
        <taxon>Eubacteriales</taxon>
        <taxon>Oscillospiraceae</taxon>
        <taxon>Acetivibrio</taxon>
    </lineage>
</organism>
<sequence length="364" mass="42649">MQERKLINIAGVIMKYSKFISFILLTVITFSLVSCSNKKTDGDENKKVDENNIIAEVAGEKITVPELRFVFNHIRNVWEEDANVDRTDKKQVKEFWETEFEGKKREDVIKKESLEDLIEMKILISKAKEENIQLDEEDNEEIDELLRQYIETNGGEHLAEITLNTNFGMSLEDYRKINEELVLSAKYKKEAVKNIEIPLEDIEKYYNENIDEVEMVTIKYILILTETYPDEDPLTEEEIEEKRKLAENVLNMAQNGEDFDALSQEYNEDPEVKLYGNKLTFSRKNAREDLKEWAFSASVGELTMLEVPAGFMILKLSEKHGFDFASEGIKYVLQQEEFEKRLKQWKEEDFTINQELIDSLNMIE</sequence>